<gene>
    <name evidence="1" type="ORF">GS597_08425</name>
</gene>
<dbReference type="EMBL" id="WVIC01000014">
    <property type="protein sequence ID" value="NCJ06532.1"/>
    <property type="molecule type" value="Genomic_DNA"/>
</dbReference>
<evidence type="ECO:0000313" key="2">
    <source>
        <dbReference type="Proteomes" id="UP000607397"/>
    </source>
</evidence>
<keyword evidence="2" id="KW-1185">Reference proteome</keyword>
<organism evidence="1 2">
    <name type="scientific">Petrachloros mirabilis ULC683</name>
    <dbReference type="NCBI Taxonomy" id="2781853"/>
    <lineage>
        <taxon>Bacteria</taxon>
        <taxon>Bacillati</taxon>
        <taxon>Cyanobacteriota</taxon>
        <taxon>Cyanophyceae</taxon>
        <taxon>Synechococcales</taxon>
        <taxon>Petrachlorosaceae</taxon>
        <taxon>Petrachloros</taxon>
        <taxon>Petrachloros mirabilis</taxon>
    </lineage>
</organism>
<dbReference type="RefSeq" id="WP_161825013.1">
    <property type="nucleotide sequence ID" value="NZ_WVIC01000014.1"/>
</dbReference>
<accession>A0A8K1ZZF9</accession>
<dbReference type="AlphaFoldDB" id="A0A8K1ZZF9"/>
<protein>
    <recommendedName>
        <fullName evidence="3">DUF2281 domain-containing protein</fullName>
    </recommendedName>
</protein>
<name>A0A8K1ZZF9_9CYAN</name>
<proteinExistence type="predicted"/>
<evidence type="ECO:0008006" key="3">
    <source>
        <dbReference type="Google" id="ProtNLM"/>
    </source>
</evidence>
<sequence>MESTVERQRLLETVSALPEEALAELASFLDYLRYKSAPRTEANNQSANFLLAIAGLGHSGQPDVSERDEEILRNEIDSVHGWSSRSSNVV</sequence>
<dbReference type="Proteomes" id="UP000607397">
    <property type="component" value="Unassembled WGS sequence"/>
</dbReference>
<reference evidence="1" key="1">
    <citation type="submission" date="2019-12" db="EMBL/GenBank/DDBJ databases">
        <title>High-Quality draft genome sequences of three cyanobacteria isolated from the limestone walls of the Old Cathedral of Coimbra.</title>
        <authorList>
            <person name="Tiago I."/>
            <person name="Soares F."/>
            <person name="Portugal A."/>
        </authorList>
    </citation>
    <scope>NUCLEOTIDE SEQUENCE [LARGE SCALE GENOMIC DNA]</scope>
    <source>
        <strain evidence="1">C</strain>
    </source>
</reference>
<comment type="caution">
    <text evidence="1">The sequence shown here is derived from an EMBL/GenBank/DDBJ whole genome shotgun (WGS) entry which is preliminary data.</text>
</comment>
<evidence type="ECO:0000313" key="1">
    <source>
        <dbReference type="EMBL" id="NCJ06532.1"/>
    </source>
</evidence>